<sequence>MLHRRLTFPVLVLGVLTTGFHGPVSAQSNHVSDASAASLDASVQVPVAVYDALKAGAHFTVIAVQASARGTVLTISVAPAFGSILLAGLVEPDYNLLSGSPKTSVGTALVVSGGLLLMVGSTAIAFIPEPSARAHIHSRRISP</sequence>
<evidence type="ECO:0000256" key="1">
    <source>
        <dbReference type="SAM" id="Phobius"/>
    </source>
</evidence>
<protein>
    <submittedName>
        <fullName evidence="3">Uncharacterized protein</fullName>
    </submittedName>
</protein>
<name>A0ABU1RM87_9GAMM</name>
<evidence type="ECO:0000313" key="3">
    <source>
        <dbReference type="EMBL" id="MDR6839887.1"/>
    </source>
</evidence>
<comment type="caution">
    <text evidence="3">The sequence shown here is derived from an EMBL/GenBank/DDBJ whole genome shotgun (WGS) entry which is preliminary data.</text>
</comment>
<keyword evidence="1" id="KW-0472">Membrane</keyword>
<keyword evidence="1" id="KW-0812">Transmembrane</keyword>
<organism evidence="3 4">
    <name type="scientific">Pseudoxanthomonas sacheonensis</name>
    <dbReference type="NCBI Taxonomy" id="443615"/>
    <lineage>
        <taxon>Bacteria</taxon>
        <taxon>Pseudomonadati</taxon>
        <taxon>Pseudomonadota</taxon>
        <taxon>Gammaproteobacteria</taxon>
        <taxon>Lysobacterales</taxon>
        <taxon>Lysobacteraceae</taxon>
        <taxon>Pseudoxanthomonas</taxon>
    </lineage>
</organism>
<keyword evidence="2" id="KW-0732">Signal</keyword>
<keyword evidence="4" id="KW-1185">Reference proteome</keyword>
<feature type="transmembrane region" description="Helical" evidence="1">
    <location>
        <begin position="105"/>
        <end position="127"/>
    </location>
</feature>
<dbReference type="EMBL" id="JAVDTT010000001">
    <property type="protein sequence ID" value="MDR6839887.1"/>
    <property type="molecule type" value="Genomic_DNA"/>
</dbReference>
<keyword evidence="1" id="KW-1133">Transmembrane helix</keyword>
<feature type="signal peptide" evidence="2">
    <location>
        <begin position="1"/>
        <end position="26"/>
    </location>
</feature>
<reference evidence="3 4" key="1">
    <citation type="submission" date="2023-07" db="EMBL/GenBank/DDBJ databases">
        <title>Sorghum-associated microbial communities from plants grown in Nebraska, USA.</title>
        <authorList>
            <person name="Schachtman D."/>
        </authorList>
    </citation>
    <scope>NUCLEOTIDE SEQUENCE [LARGE SCALE GENOMIC DNA]</scope>
    <source>
        <strain evidence="3 4">BE107</strain>
    </source>
</reference>
<gene>
    <name evidence="3" type="ORF">J2W94_000151</name>
</gene>
<dbReference type="RefSeq" id="WP_310089695.1">
    <property type="nucleotide sequence ID" value="NZ_JAVDTT010000001.1"/>
</dbReference>
<evidence type="ECO:0000313" key="4">
    <source>
        <dbReference type="Proteomes" id="UP001254759"/>
    </source>
</evidence>
<evidence type="ECO:0000256" key="2">
    <source>
        <dbReference type="SAM" id="SignalP"/>
    </source>
</evidence>
<accession>A0ABU1RM87</accession>
<feature type="chain" id="PRO_5047493872" evidence="2">
    <location>
        <begin position="27"/>
        <end position="143"/>
    </location>
</feature>
<dbReference type="Proteomes" id="UP001254759">
    <property type="component" value="Unassembled WGS sequence"/>
</dbReference>
<proteinExistence type="predicted"/>